<keyword evidence="1 2" id="KW-0732">Signal</keyword>
<proteinExistence type="predicted"/>
<evidence type="ECO:0000256" key="1">
    <source>
        <dbReference type="ARBA" id="ARBA00022729"/>
    </source>
</evidence>
<dbReference type="OrthoDB" id="2317741at2759"/>
<evidence type="ECO:0000313" key="4">
    <source>
        <dbReference type="EMBL" id="EPQ50987.1"/>
    </source>
</evidence>
<dbReference type="GeneID" id="19307702"/>
<feature type="signal peptide" evidence="2">
    <location>
        <begin position="1"/>
        <end position="23"/>
    </location>
</feature>
<evidence type="ECO:0000256" key="2">
    <source>
        <dbReference type="SAM" id="SignalP"/>
    </source>
</evidence>
<gene>
    <name evidence="4" type="ORF">GLOTRDRAFT_66149</name>
</gene>
<dbReference type="Proteomes" id="UP000030669">
    <property type="component" value="Unassembled WGS sequence"/>
</dbReference>
<evidence type="ECO:0000313" key="5">
    <source>
        <dbReference type="Proteomes" id="UP000030669"/>
    </source>
</evidence>
<accession>S7PUP6</accession>
<dbReference type="OMA" id="QYQIVLM"/>
<evidence type="ECO:0000259" key="3">
    <source>
        <dbReference type="Pfam" id="PF10342"/>
    </source>
</evidence>
<dbReference type="RefSeq" id="XP_007870438.1">
    <property type="nucleotide sequence ID" value="XM_007872247.1"/>
</dbReference>
<sequence>MMFTTPIMTLISFIVSFFTMVSALPVSVRDVYVPPVTYPTAGTVWHIGQNYNVTWDTSDPPVNITNKYGMIVLAKGGIALDYDSPLAANFSILDGTHEITVPNVDPGDDYAIVLFGDSGNYSPEFTITN</sequence>
<dbReference type="Pfam" id="PF10342">
    <property type="entry name" value="Kre9_KNH"/>
    <property type="match status" value="1"/>
</dbReference>
<feature type="chain" id="PRO_5004544062" description="Yeast cell wall synthesis Kre9/Knh1-like N-terminal domain-containing protein" evidence="2">
    <location>
        <begin position="24"/>
        <end position="129"/>
    </location>
</feature>
<dbReference type="KEGG" id="gtr:GLOTRDRAFT_66149"/>
<reference evidence="4 5" key="1">
    <citation type="journal article" date="2012" name="Science">
        <title>The Paleozoic origin of enzymatic lignin decomposition reconstructed from 31 fungal genomes.</title>
        <authorList>
            <person name="Floudas D."/>
            <person name="Binder M."/>
            <person name="Riley R."/>
            <person name="Barry K."/>
            <person name="Blanchette R.A."/>
            <person name="Henrissat B."/>
            <person name="Martinez A.T."/>
            <person name="Otillar R."/>
            <person name="Spatafora J.W."/>
            <person name="Yadav J.S."/>
            <person name="Aerts A."/>
            <person name="Benoit I."/>
            <person name="Boyd A."/>
            <person name="Carlson A."/>
            <person name="Copeland A."/>
            <person name="Coutinho P.M."/>
            <person name="de Vries R.P."/>
            <person name="Ferreira P."/>
            <person name="Findley K."/>
            <person name="Foster B."/>
            <person name="Gaskell J."/>
            <person name="Glotzer D."/>
            <person name="Gorecki P."/>
            <person name="Heitman J."/>
            <person name="Hesse C."/>
            <person name="Hori C."/>
            <person name="Igarashi K."/>
            <person name="Jurgens J.A."/>
            <person name="Kallen N."/>
            <person name="Kersten P."/>
            <person name="Kohler A."/>
            <person name="Kuees U."/>
            <person name="Kumar T.K.A."/>
            <person name="Kuo A."/>
            <person name="LaButti K."/>
            <person name="Larrondo L.F."/>
            <person name="Lindquist E."/>
            <person name="Ling A."/>
            <person name="Lombard V."/>
            <person name="Lucas S."/>
            <person name="Lundell T."/>
            <person name="Martin R."/>
            <person name="McLaughlin D.J."/>
            <person name="Morgenstern I."/>
            <person name="Morin E."/>
            <person name="Murat C."/>
            <person name="Nagy L.G."/>
            <person name="Nolan M."/>
            <person name="Ohm R.A."/>
            <person name="Patyshakuliyeva A."/>
            <person name="Rokas A."/>
            <person name="Ruiz-Duenas F.J."/>
            <person name="Sabat G."/>
            <person name="Salamov A."/>
            <person name="Samejima M."/>
            <person name="Schmutz J."/>
            <person name="Slot J.C."/>
            <person name="St John F."/>
            <person name="Stenlid J."/>
            <person name="Sun H."/>
            <person name="Sun S."/>
            <person name="Syed K."/>
            <person name="Tsang A."/>
            <person name="Wiebenga A."/>
            <person name="Young D."/>
            <person name="Pisabarro A."/>
            <person name="Eastwood D.C."/>
            <person name="Martin F."/>
            <person name="Cullen D."/>
            <person name="Grigoriev I.V."/>
            <person name="Hibbett D.S."/>
        </authorList>
    </citation>
    <scope>NUCLEOTIDE SEQUENCE [LARGE SCALE GENOMIC DNA]</scope>
    <source>
        <strain evidence="4 5">ATCC 11539</strain>
    </source>
</reference>
<dbReference type="InterPro" id="IPR018466">
    <property type="entry name" value="Kre9/Knh1-like_N"/>
</dbReference>
<protein>
    <recommendedName>
        <fullName evidence="3">Yeast cell wall synthesis Kre9/Knh1-like N-terminal domain-containing protein</fullName>
    </recommendedName>
</protein>
<dbReference type="eggNOG" id="ENOG502SRNM">
    <property type="taxonomic scope" value="Eukaryota"/>
</dbReference>
<name>S7PUP6_GLOTA</name>
<dbReference type="EMBL" id="KB469312">
    <property type="protein sequence ID" value="EPQ50987.1"/>
    <property type="molecule type" value="Genomic_DNA"/>
</dbReference>
<keyword evidence="5" id="KW-1185">Reference proteome</keyword>
<dbReference type="AlphaFoldDB" id="S7PUP6"/>
<organism evidence="4 5">
    <name type="scientific">Gloeophyllum trabeum (strain ATCC 11539 / FP-39264 / Madison 617)</name>
    <name type="common">Brown rot fungus</name>
    <dbReference type="NCBI Taxonomy" id="670483"/>
    <lineage>
        <taxon>Eukaryota</taxon>
        <taxon>Fungi</taxon>
        <taxon>Dikarya</taxon>
        <taxon>Basidiomycota</taxon>
        <taxon>Agaricomycotina</taxon>
        <taxon>Agaricomycetes</taxon>
        <taxon>Gloeophyllales</taxon>
        <taxon>Gloeophyllaceae</taxon>
        <taxon>Gloeophyllum</taxon>
    </lineage>
</organism>
<dbReference type="HOGENOM" id="CLU_083660_2_1_1"/>
<feature type="domain" description="Yeast cell wall synthesis Kre9/Knh1-like N-terminal" evidence="3">
    <location>
        <begin position="39"/>
        <end position="127"/>
    </location>
</feature>